<accession>A0ABS8SL24</accession>
<dbReference type="InterPro" id="IPR037446">
    <property type="entry name" value="His_Pase_VIP1"/>
</dbReference>
<evidence type="ECO:0000313" key="2">
    <source>
        <dbReference type="Proteomes" id="UP000823775"/>
    </source>
</evidence>
<dbReference type="EMBL" id="JACEIK010000594">
    <property type="protein sequence ID" value="MCD7459547.1"/>
    <property type="molecule type" value="Genomic_DNA"/>
</dbReference>
<organism evidence="1 2">
    <name type="scientific">Datura stramonium</name>
    <name type="common">Jimsonweed</name>
    <name type="synonym">Common thornapple</name>
    <dbReference type="NCBI Taxonomy" id="4076"/>
    <lineage>
        <taxon>Eukaryota</taxon>
        <taxon>Viridiplantae</taxon>
        <taxon>Streptophyta</taxon>
        <taxon>Embryophyta</taxon>
        <taxon>Tracheophyta</taxon>
        <taxon>Spermatophyta</taxon>
        <taxon>Magnoliopsida</taxon>
        <taxon>eudicotyledons</taxon>
        <taxon>Gunneridae</taxon>
        <taxon>Pentapetalae</taxon>
        <taxon>asterids</taxon>
        <taxon>lamiids</taxon>
        <taxon>Solanales</taxon>
        <taxon>Solanaceae</taxon>
        <taxon>Solanoideae</taxon>
        <taxon>Datureae</taxon>
        <taxon>Datura</taxon>
    </lineage>
</organism>
<dbReference type="InterPro" id="IPR000560">
    <property type="entry name" value="His_Pase_clade-2"/>
</dbReference>
<keyword evidence="2" id="KW-1185">Reference proteome</keyword>
<keyword evidence="1" id="KW-0808">Transferase</keyword>
<dbReference type="PANTHER" id="PTHR12750:SF24">
    <property type="entry name" value="INOSITOL HEXAKISPHOSPHATE AND DIPHOSPHOINOSITOL-PENTAKISPHOSPHATE KINASE"/>
    <property type="match status" value="1"/>
</dbReference>
<proteinExistence type="predicted"/>
<evidence type="ECO:0000313" key="1">
    <source>
        <dbReference type="EMBL" id="MCD7459547.1"/>
    </source>
</evidence>
<comment type="caution">
    <text evidence="1">The sequence shown here is derived from an EMBL/GenBank/DDBJ whole genome shotgun (WGS) entry which is preliminary data.</text>
</comment>
<dbReference type="PANTHER" id="PTHR12750">
    <property type="entry name" value="DIPHOSPHOINOSITOL PENTAKISPHOSPHATE KINASE"/>
    <property type="match status" value="1"/>
</dbReference>
<name>A0ABS8SL24_DATST</name>
<dbReference type="Pfam" id="PF00328">
    <property type="entry name" value="His_Phos_2"/>
    <property type="match status" value="1"/>
</dbReference>
<sequence>MCALAFTLHHQESHIHSVMNVLRYCNLDESLHGEASLVCDNALDRLFRTKELDYMSHIVLRMFENTEVALEDPKRFRIEMTFSRGADLSSLEKNDKEATSWHQEHTLPVMGPERLHELGSHLTWENMKKMIHSFAMPAEDFLPPSTPQGFSGYFSKSAAVLERLANLWPFHKYGNTNGK</sequence>
<dbReference type="Proteomes" id="UP000823775">
    <property type="component" value="Unassembled WGS sequence"/>
</dbReference>
<gene>
    <name evidence="1" type="primary">VIP2_5</name>
    <name evidence="1" type="ORF">HAX54_041243</name>
</gene>
<reference evidence="1 2" key="1">
    <citation type="journal article" date="2021" name="BMC Genomics">
        <title>Datura genome reveals duplications of psychoactive alkaloid biosynthetic genes and high mutation rate following tissue culture.</title>
        <authorList>
            <person name="Rajewski A."/>
            <person name="Carter-House D."/>
            <person name="Stajich J."/>
            <person name="Litt A."/>
        </authorList>
    </citation>
    <scope>NUCLEOTIDE SEQUENCE [LARGE SCALE GENOMIC DNA]</scope>
    <source>
        <strain evidence="1">AR-01</strain>
    </source>
</reference>
<dbReference type="GO" id="GO:0016301">
    <property type="term" value="F:kinase activity"/>
    <property type="evidence" value="ECO:0007669"/>
    <property type="project" value="UniProtKB-KW"/>
</dbReference>
<keyword evidence="1" id="KW-0418">Kinase</keyword>
<protein>
    <submittedName>
        <fullName evidence="1">Inositol hexakisphosphate and diphosphoinositol-pentakisphosphate kinase vip2</fullName>
    </submittedName>
</protein>